<keyword evidence="1" id="KW-0732">Signal</keyword>
<dbReference type="InterPro" id="IPR007893">
    <property type="entry name" value="Spore_coat_U/FanG"/>
</dbReference>
<feature type="chain" id="PRO_5017185806" evidence="1">
    <location>
        <begin position="25"/>
        <end position="172"/>
    </location>
</feature>
<feature type="domain" description="Spore coat protein U/FanG" evidence="2">
    <location>
        <begin position="28"/>
        <end position="169"/>
    </location>
</feature>
<dbReference type="OrthoDB" id="6505076at2"/>
<reference evidence="4" key="1">
    <citation type="submission" date="2016-10" db="EMBL/GenBank/DDBJ databases">
        <authorList>
            <person name="Varghese N."/>
            <person name="Submissions S."/>
        </authorList>
    </citation>
    <scope>NUCLEOTIDE SEQUENCE [LARGE SCALE GENOMIC DNA]</scope>
    <source>
        <strain evidence="4">NRRL B-59562</strain>
    </source>
</reference>
<proteinExistence type="predicted"/>
<dbReference type="PANTHER" id="PTHR37089">
    <property type="entry name" value="PROTEIN U-RELATED"/>
    <property type="match status" value="1"/>
</dbReference>
<keyword evidence="3" id="KW-0946">Virion</keyword>
<dbReference type="EMBL" id="FNNU01000003">
    <property type="protein sequence ID" value="SDX08659.1"/>
    <property type="molecule type" value="Genomic_DNA"/>
</dbReference>
<dbReference type="RefSeq" id="WP_090227498.1">
    <property type="nucleotide sequence ID" value="NZ_FNNU01000003.1"/>
</dbReference>
<accession>A0A1H2YVP4</accession>
<sequence length="172" mass="17702">MAWHFLLRAALFAALLGGSYASHAASKTATLGVQATLLPACTAGSSVSGTISFGTLNFGTYLTLDSAVSMVGQAGSGALRVNCLNNTPYRVLISAGGSGSVANRRMTGPGAKTLGYNLYTDATFTTVWNDSAGVSRTGNGQDQWLPVYGRVPAQAVPLAGVYTDTLTVTISW</sequence>
<feature type="signal peptide" evidence="1">
    <location>
        <begin position="1"/>
        <end position="24"/>
    </location>
</feature>
<name>A0A1H2YVP4_9PSED</name>
<keyword evidence="4" id="KW-1185">Reference proteome</keyword>
<gene>
    <name evidence="3" type="ORF">SAMN05216287_2054</name>
</gene>
<dbReference type="SMART" id="SM00972">
    <property type="entry name" value="SCPU"/>
    <property type="match status" value="1"/>
</dbReference>
<dbReference type="AlphaFoldDB" id="A0A1H2YVP4"/>
<evidence type="ECO:0000313" key="3">
    <source>
        <dbReference type="EMBL" id="SDX08659.1"/>
    </source>
</evidence>
<dbReference type="InterPro" id="IPR053167">
    <property type="entry name" value="Spore_coat_component"/>
</dbReference>
<evidence type="ECO:0000259" key="2">
    <source>
        <dbReference type="Pfam" id="PF05229"/>
    </source>
</evidence>
<dbReference type="Pfam" id="PF05229">
    <property type="entry name" value="SCPU"/>
    <property type="match status" value="1"/>
</dbReference>
<keyword evidence="3" id="KW-0167">Capsid protein</keyword>
<dbReference type="PANTHER" id="PTHR37089:SF4">
    <property type="entry name" value="EXPORTED PROTEIN"/>
    <property type="match status" value="1"/>
</dbReference>
<dbReference type="Proteomes" id="UP000243778">
    <property type="component" value="Unassembled WGS sequence"/>
</dbReference>
<protein>
    <submittedName>
        <fullName evidence="3">Spore coat protein U (SCPU) domain-containing protein</fullName>
    </submittedName>
</protein>
<dbReference type="STRING" id="1007099.SAMN05216287_2054"/>
<evidence type="ECO:0000313" key="4">
    <source>
        <dbReference type="Proteomes" id="UP000243778"/>
    </source>
</evidence>
<evidence type="ECO:0000256" key="1">
    <source>
        <dbReference type="SAM" id="SignalP"/>
    </source>
</evidence>
<organism evidence="3 4">
    <name type="scientific">Pseudomonas kuykendallii</name>
    <dbReference type="NCBI Taxonomy" id="1007099"/>
    <lineage>
        <taxon>Bacteria</taxon>
        <taxon>Pseudomonadati</taxon>
        <taxon>Pseudomonadota</taxon>
        <taxon>Gammaproteobacteria</taxon>
        <taxon>Pseudomonadales</taxon>
        <taxon>Pseudomonadaceae</taxon>
        <taxon>Pseudomonas</taxon>
    </lineage>
</organism>